<dbReference type="GeneID" id="36841130"/>
<evidence type="ECO:0000256" key="1">
    <source>
        <dbReference type="SAM" id="MobiDB-lite"/>
    </source>
</evidence>
<dbReference type="EMBL" id="MH427217">
    <property type="protein sequence ID" value="AWU47046.1"/>
    <property type="molecule type" value="Genomic_DNA"/>
</dbReference>
<accession>A0A2U9QHI0</accession>
<name>A0A2U9QHI0_9POXV</name>
<feature type="compositionally biased region" description="Polar residues" evidence="1">
    <location>
        <begin position="14"/>
        <end position="27"/>
    </location>
</feature>
<dbReference type="RefSeq" id="YP_009480539.1">
    <property type="nucleotide sequence ID" value="NC_037656.1"/>
</dbReference>
<sequence length="287" mass="32208">MDIAGDWAKDVENADNSGYDSGSNSKESCSEKEPDSVEEREHITDEASRELQPDVSSSTSKDDGYELSRVHKEMLETDNVSSSDDVRKHNNIKQNRYRSSRSDLLQTYKSPRFNSPFLSALDARCRVYVNPGSRNITVMGMPIHVAELDTCFGNNCNNAAPDAYYHTELPRIDCVQEGFISANSIRFEPCMFILRGSFTYWIKHGYLCVQSAAAKFGLTNVTISHTQNINQRKLQNGSGTIHFAIRASGTGWALQFLQHLELLLMHSDPHPVNPGQFKMTFPGISMK</sequence>
<reference evidence="2" key="1">
    <citation type="submission" date="2018-05" db="EMBL/GenBank/DDBJ databases">
        <title>Complete Genome Sequence of a Novel Sea Otter Poxvirus.</title>
        <authorList>
            <person name="Jacob J.M."/>
            <person name="Subramaniam K."/>
            <person name="Tu S.-L."/>
            <person name="Nielsen O."/>
            <person name="Tuomi P.A."/>
            <person name="Upton C."/>
            <person name="Waltzek T.B."/>
        </authorList>
    </citation>
    <scope>NUCLEOTIDE SEQUENCE [LARGE SCALE GENOMIC DNA]</scope>
    <source>
        <strain evidence="2">ELK</strain>
    </source>
</reference>
<feature type="region of interest" description="Disordered" evidence="1">
    <location>
        <begin position="1"/>
        <end position="95"/>
    </location>
</feature>
<dbReference type="EMBL" id="MH427217">
    <property type="protein sequence ID" value="AWU47177.1"/>
    <property type="molecule type" value="Genomic_DNA"/>
</dbReference>
<keyword evidence="4" id="KW-1185">Reference proteome</keyword>
<feature type="compositionally biased region" description="Basic and acidic residues" evidence="1">
    <location>
        <begin position="28"/>
        <end position="52"/>
    </location>
</feature>
<evidence type="ECO:0000313" key="3">
    <source>
        <dbReference type="EMBL" id="AWU47177.1"/>
    </source>
</evidence>
<dbReference type="Proteomes" id="UP000249273">
    <property type="component" value="Segment"/>
</dbReference>
<dbReference type="KEGG" id="vg:36841130"/>
<evidence type="ECO:0000313" key="2">
    <source>
        <dbReference type="EMBL" id="AWU47046.1"/>
    </source>
</evidence>
<feature type="compositionally biased region" description="Basic and acidic residues" evidence="1">
    <location>
        <begin position="60"/>
        <end position="75"/>
    </location>
</feature>
<gene>
    <name evidence="2" type="primary">SOPV-ELK-001</name>
    <name evidence="3" type="synonym">SOPV-ELK-132</name>
</gene>
<evidence type="ECO:0000313" key="4">
    <source>
        <dbReference type="Proteomes" id="UP000249273"/>
    </source>
</evidence>
<proteinExistence type="predicted"/>
<protein>
    <submittedName>
        <fullName evidence="2">Uncharacterized protein</fullName>
    </submittedName>
</protein>
<organism evidence="2">
    <name type="scientific">Sea otter poxvirus</name>
    <dbReference type="NCBI Taxonomy" id="1416741"/>
    <lineage>
        <taxon>Viruses</taxon>
        <taxon>Varidnaviria</taxon>
        <taxon>Bamfordvirae</taxon>
        <taxon>Nucleocytoviricota</taxon>
        <taxon>Pokkesviricetes</taxon>
        <taxon>Chitovirales</taxon>
        <taxon>Poxviridae</taxon>
        <taxon>Chordopoxvirinae</taxon>
        <taxon>Mustelpoxvirus</taxon>
        <taxon>Mustelpoxvirus seaotterpox</taxon>
        <taxon>Sea otterpox virus</taxon>
    </lineage>
</organism>
<dbReference type="OrthoDB" id="35833at10239"/>